<evidence type="ECO:0000313" key="7">
    <source>
        <dbReference type="EMBL" id="AEO54424.1"/>
    </source>
</evidence>
<dbReference type="GO" id="GO:0008270">
    <property type="term" value="F:zinc ion binding"/>
    <property type="evidence" value="ECO:0007669"/>
    <property type="project" value="UniProtKB-KW"/>
</dbReference>
<dbReference type="Gene3D" id="3.30.40.10">
    <property type="entry name" value="Zinc/RING finger domain, C3HC4 (zinc finger)"/>
    <property type="match status" value="1"/>
</dbReference>
<evidence type="ECO:0000256" key="2">
    <source>
        <dbReference type="ARBA" id="ARBA00022771"/>
    </source>
</evidence>
<dbReference type="RefSeq" id="XP_003659669.1">
    <property type="nucleotide sequence ID" value="XM_003659621.1"/>
</dbReference>
<feature type="compositionally biased region" description="Acidic residues" evidence="5">
    <location>
        <begin position="485"/>
        <end position="496"/>
    </location>
</feature>
<dbReference type="SUPFAM" id="SSF57850">
    <property type="entry name" value="RING/U-box"/>
    <property type="match status" value="1"/>
</dbReference>
<accession>G2Q3S1</accession>
<feature type="region of interest" description="Disordered" evidence="5">
    <location>
        <begin position="665"/>
        <end position="843"/>
    </location>
</feature>
<dbReference type="KEGG" id="mtm:MYCTH_2296992"/>
<dbReference type="HOGENOM" id="CLU_341687_0_0_1"/>
<dbReference type="InterPro" id="IPR053238">
    <property type="entry name" value="RING-H2_zinc_finger"/>
</dbReference>
<evidence type="ECO:0000256" key="3">
    <source>
        <dbReference type="ARBA" id="ARBA00022833"/>
    </source>
</evidence>
<feature type="compositionally biased region" description="Low complexity" evidence="5">
    <location>
        <begin position="367"/>
        <end position="389"/>
    </location>
</feature>
<feature type="compositionally biased region" description="Polar residues" evidence="5">
    <location>
        <begin position="430"/>
        <end position="439"/>
    </location>
</feature>
<feature type="region of interest" description="Disordered" evidence="5">
    <location>
        <begin position="16"/>
        <end position="256"/>
    </location>
</feature>
<dbReference type="OrthoDB" id="8062037at2759"/>
<dbReference type="GeneID" id="11508525"/>
<dbReference type="AlphaFoldDB" id="G2Q3S1"/>
<feature type="compositionally biased region" description="Polar residues" evidence="5">
    <location>
        <begin position="191"/>
        <end position="200"/>
    </location>
</feature>
<keyword evidence="1" id="KW-0479">Metal-binding</keyword>
<feature type="compositionally biased region" description="Low complexity" evidence="5">
    <location>
        <begin position="343"/>
        <end position="358"/>
    </location>
</feature>
<sequence length="843" mass="91888">MAALDQMDFLMHQADPATSAAPGSGFHGLPQHQGCPYFRNQQHLNGSSLPPPHFDPNFHPMPHQLPHLSQLSHSTGHPSSAQSRPFNSPADENRGSRSQQQEQQHEQQQQQQQQQPQAQHQPQLQSQSRSQPQQSQQPQQPQQQQQQQQQLPPLQPPTLPYPQPYSHPHHSHSQSHPPYDPVHAASAAWFQGSSQGSTWSAPPFHAHHAPATQPPHLRPPAAEAHFGGPGSGSGIVQQGPVGPSQQFLPHHDPYSPFSFPGFHRPVTYPRSSMVLPTPPQLSGHQQHQQYPQHQQQPTRQQHHMDETQPNQPGQPGQPGQATNTHSPQAAMSSDRGAPTPGRSAFALPSLSPSSHQPPTGSQPHPQPAAASRESSPHASAAAAAPAGPANRTPIFRHPDGHLDTSNRGGPAEGGPSSAAPAPQLPPPSDFPTTHANQSEGFFRATQRNLPPGPGQPLGSSNSAVPGFSSRRRHSLARRLQQSDHDSDEDPGSSADEEEQMMRYIDEFGVNPAHFRSLMAEDHIRATQIIRGQLTNKRVASRRAIAQLQSVELDSLPETERTCVICYNDFGQKSPEGVIEAPLRLPKCQHVFGDHCIKKWFEESDSCPYCRDKVPSELQVVPGVRAFHNIFRMRNRISAGAAPNPNDDSFFRLIAHQEYHETAVGRLRAQREGASDTTTSTPRPPQRRSPPSEAENRRRTRVRHSSFQSGYPVGLYASPAANRSSASASAPAQQSPTRERFLPGTQRYFYAPINPANPSNATLQHDQPMPNTNPTSSGLRISSAAPVHSFPSSSQTYYSNMSFGNAPPATFPQQLPPLSASGFQNPANSGTGVPSTGGTENQMQ</sequence>
<evidence type="ECO:0000259" key="6">
    <source>
        <dbReference type="PROSITE" id="PS50089"/>
    </source>
</evidence>
<dbReference type="PANTHER" id="PTHR14155">
    <property type="entry name" value="RING FINGER DOMAIN-CONTAINING"/>
    <property type="match status" value="1"/>
</dbReference>
<evidence type="ECO:0000256" key="4">
    <source>
        <dbReference type="PROSITE-ProRule" id="PRU00175"/>
    </source>
</evidence>
<organism evidence="7 8">
    <name type="scientific">Thermothelomyces thermophilus (strain ATCC 42464 / BCRC 31852 / DSM 1799)</name>
    <name type="common">Sporotrichum thermophile</name>
    <dbReference type="NCBI Taxonomy" id="573729"/>
    <lineage>
        <taxon>Eukaryota</taxon>
        <taxon>Fungi</taxon>
        <taxon>Dikarya</taxon>
        <taxon>Ascomycota</taxon>
        <taxon>Pezizomycotina</taxon>
        <taxon>Sordariomycetes</taxon>
        <taxon>Sordariomycetidae</taxon>
        <taxon>Sordariales</taxon>
        <taxon>Chaetomiaceae</taxon>
        <taxon>Thermothelomyces</taxon>
    </lineage>
</organism>
<feature type="compositionally biased region" description="Polar residues" evidence="5">
    <location>
        <begin position="67"/>
        <end position="86"/>
    </location>
</feature>
<feature type="compositionally biased region" description="Polar residues" evidence="5">
    <location>
        <begin position="39"/>
        <end position="48"/>
    </location>
</feature>
<feature type="compositionally biased region" description="Low complexity" evidence="5">
    <location>
        <begin position="99"/>
        <end position="152"/>
    </location>
</feature>
<dbReference type="InterPro" id="IPR013083">
    <property type="entry name" value="Znf_RING/FYVE/PHD"/>
</dbReference>
<feature type="compositionally biased region" description="Polar residues" evidence="5">
    <location>
        <begin position="755"/>
        <end position="779"/>
    </location>
</feature>
<feature type="compositionally biased region" description="Low complexity" evidence="5">
    <location>
        <begin position="280"/>
        <end position="299"/>
    </location>
</feature>
<dbReference type="OMA" id="DESIFRM"/>
<dbReference type="STRING" id="573729.G2Q3S1"/>
<dbReference type="eggNOG" id="KOG0800">
    <property type="taxonomic scope" value="Eukaryota"/>
</dbReference>
<reference evidence="7 8" key="1">
    <citation type="journal article" date="2011" name="Nat. Biotechnol.">
        <title>Comparative genomic analysis of the thermophilic biomass-degrading fungi Myceliophthora thermophila and Thielavia terrestris.</title>
        <authorList>
            <person name="Berka R.M."/>
            <person name="Grigoriev I.V."/>
            <person name="Otillar R."/>
            <person name="Salamov A."/>
            <person name="Grimwood J."/>
            <person name="Reid I."/>
            <person name="Ishmael N."/>
            <person name="John T."/>
            <person name="Darmond C."/>
            <person name="Moisan M.-C."/>
            <person name="Henrissat B."/>
            <person name="Coutinho P.M."/>
            <person name="Lombard V."/>
            <person name="Natvig D.O."/>
            <person name="Lindquist E."/>
            <person name="Schmutz J."/>
            <person name="Lucas S."/>
            <person name="Harris P."/>
            <person name="Powlowski J."/>
            <person name="Bellemare A."/>
            <person name="Taylor D."/>
            <person name="Butler G."/>
            <person name="de Vries R.P."/>
            <person name="Allijn I.E."/>
            <person name="van den Brink J."/>
            <person name="Ushinsky S."/>
            <person name="Storms R."/>
            <person name="Powell A.J."/>
            <person name="Paulsen I.T."/>
            <person name="Elbourne L.D.H."/>
            <person name="Baker S.E."/>
            <person name="Magnuson J."/>
            <person name="LaBoissiere S."/>
            <person name="Clutterbuck A.J."/>
            <person name="Martinez D."/>
            <person name="Wogulis M."/>
            <person name="de Leon A.L."/>
            <person name="Rey M.W."/>
            <person name="Tsang A."/>
        </authorList>
    </citation>
    <scope>NUCLEOTIDE SEQUENCE [LARGE SCALE GENOMIC DNA]</scope>
    <source>
        <strain evidence="8">ATCC 42464 / BCRC 31852 / DSM 1799</strain>
    </source>
</reference>
<feature type="domain" description="RING-type" evidence="6">
    <location>
        <begin position="562"/>
        <end position="610"/>
    </location>
</feature>
<dbReference type="InParanoid" id="G2Q3S1"/>
<dbReference type="SMART" id="SM00184">
    <property type="entry name" value="RING"/>
    <property type="match status" value="1"/>
</dbReference>
<dbReference type="EMBL" id="CP003002">
    <property type="protein sequence ID" value="AEO54424.1"/>
    <property type="molecule type" value="Genomic_DNA"/>
</dbReference>
<dbReference type="PANTHER" id="PTHR14155:SF627">
    <property type="entry name" value="OS06G0192800 PROTEIN"/>
    <property type="match status" value="1"/>
</dbReference>
<dbReference type="PROSITE" id="PS50089">
    <property type="entry name" value="ZF_RING_2"/>
    <property type="match status" value="1"/>
</dbReference>
<proteinExistence type="predicted"/>
<dbReference type="VEuPathDB" id="FungiDB:MYCTH_2296992"/>
<name>G2Q3S1_THET4</name>
<dbReference type="Proteomes" id="UP000007322">
    <property type="component" value="Chromosome 1"/>
</dbReference>
<dbReference type="Pfam" id="PF13639">
    <property type="entry name" value="zf-RING_2"/>
    <property type="match status" value="1"/>
</dbReference>
<feature type="compositionally biased region" description="Polar residues" evidence="5">
    <location>
        <begin position="820"/>
        <end position="843"/>
    </location>
</feature>
<keyword evidence="8" id="KW-1185">Reference proteome</keyword>
<feature type="compositionally biased region" description="Polar residues" evidence="5">
    <location>
        <begin position="321"/>
        <end position="331"/>
    </location>
</feature>
<feature type="compositionally biased region" description="Polar residues" evidence="5">
    <location>
        <begin position="789"/>
        <end position="802"/>
    </location>
</feature>
<gene>
    <name evidence="7" type="ORF">MYCTH_2296992</name>
</gene>
<protein>
    <recommendedName>
        <fullName evidence="6">RING-type domain-containing protein</fullName>
    </recommendedName>
</protein>
<evidence type="ECO:0000313" key="8">
    <source>
        <dbReference type="Proteomes" id="UP000007322"/>
    </source>
</evidence>
<keyword evidence="3" id="KW-0862">Zinc</keyword>
<evidence type="ECO:0000256" key="5">
    <source>
        <dbReference type="SAM" id="MobiDB-lite"/>
    </source>
</evidence>
<dbReference type="InterPro" id="IPR001841">
    <property type="entry name" value="Znf_RING"/>
</dbReference>
<feature type="compositionally biased region" description="Pro residues" evidence="5">
    <location>
        <begin position="153"/>
        <end position="165"/>
    </location>
</feature>
<evidence type="ECO:0000256" key="1">
    <source>
        <dbReference type="ARBA" id="ARBA00022723"/>
    </source>
</evidence>
<feature type="compositionally biased region" description="Low complexity" evidence="5">
    <location>
        <begin position="201"/>
        <end position="211"/>
    </location>
</feature>
<feature type="compositionally biased region" description="Low complexity" evidence="5">
    <location>
        <begin position="308"/>
        <end position="320"/>
    </location>
</feature>
<feature type="region of interest" description="Disordered" evidence="5">
    <location>
        <begin position="269"/>
        <end position="496"/>
    </location>
</feature>
<feature type="compositionally biased region" description="Low complexity" evidence="5">
    <location>
        <begin position="716"/>
        <end position="735"/>
    </location>
</feature>
<keyword evidence="2 4" id="KW-0863">Zinc-finger</keyword>